<sequence>MATSSSSSSRPALSPRFTPIEEGNEDDELSRSSFRATTPSDHHHHNPTPLHQNSSSEKRNKEGFSRKKVENGGVSCNNCRPNSRDKKISVVPVDNNIASPNGIFKSIFSTLVKKSYSPNSSSEGQYWKIAAAELSQKLVQATRKRDEAILEAYKLKYSMAELEKKLNKLEIYCQNLKSGLEVCTSNNKGSDNNKPQINYYPFGKVDGKVIESFLVSVSEARTFVRLLTRCLTLQLRQIGNKVYDRISLLLQPYEVKISISRNPRGLLMYLEALLNKIFFEDFESIGFQKNAPNLILNPIDFCEANYASFNRLQGLKWDEVLNKGTKHFSEDFSKFCDRKMSEIVAMLGWNRAWPEQLLQSFFGASKAVWLVHLLAHSVHPSLPIFRVEKGATFDSIYMEDSGGDKAQKLVPSIVRIMVTPGFYVYDNVVKCKVLCSKYVIPCNATLEMIKE</sequence>
<feature type="compositionally biased region" description="Basic and acidic residues" evidence="2">
    <location>
        <begin position="56"/>
        <end position="70"/>
    </location>
</feature>
<evidence type="ECO:0000256" key="2">
    <source>
        <dbReference type="SAM" id="MobiDB-lite"/>
    </source>
</evidence>
<gene>
    <name evidence="4" type="ORF">ACH5RR_041443</name>
</gene>
<dbReference type="PANTHER" id="PTHR31029">
    <property type="entry name" value="CYCLIN-DEPENDENT KINASE-LIKE PROTEIN"/>
    <property type="match status" value="1"/>
</dbReference>
<dbReference type="Pfam" id="PF24994">
    <property type="entry name" value="GIL1_IRKI_C"/>
    <property type="match status" value="1"/>
</dbReference>
<dbReference type="AlphaFoldDB" id="A0ABD2XTN7"/>
<dbReference type="Proteomes" id="UP001630127">
    <property type="component" value="Unassembled WGS sequence"/>
</dbReference>
<organism evidence="4 5">
    <name type="scientific">Cinchona calisaya</name>
    <dbReference type="NCBI Taxonomy" id="153742"/>
    <lineage>
        <taxon>Eukaryota</taxon>
        <taxon>Viridiplantae</taxon>
        <taxon>Streptophyta</taxon>
        <taxon>Embryophyta</taxon>
        <taxon>Tracheophyta</taxon>
        <taxon>Spermatophyta</taxon>
        <taxon>Magnoliopsida</taxon>
        <taxon>eudicotyledons</taxon>
        <taxon>Gunneridae</taxon>
        <taxon>Pentapetalae</taxon>
        <taxon>asterids</taxon>
        <taxon>lamiids</taxon>
        <taxon>Gentianales</taxon>
        <taxon>Rubiaceae</taxon>
        <taxon>Cinchonoideae</taxon>
        <taxon>Cinchoneae</taxon>
        <taxon>Cinchona</taxon>
    </lineage>
</organism>
<protein>
    <recommendedName>
        <fullName evidence="3">GIL1/IRKI C-terminal domain-containing protein</fullName>
    </recommendedName>
</protein>
<feature type="domain" description="GIL1/IRKI C-terminal" evidence="3">
    <location>
        <begin position="384"/>
        <end position="434"/>
    </location>
</feature>
<evidence type="ECO:0000259" key="3">
    <source>
        <dbReference type="Pfam" id="PF24994"/>
    </source>
</evidence>
<dbReference type="InterPro" id="IPR056813">
    <property type="entry name" value="GIL1_IRKI_C"/>
</dbReference>
<evidence type="ECO:0000313" key="4">
    <source>
        <dbReference type="EMBL" id="KAL3498711.1"/>
    </source>
</evidence>
<evidence type="ECO:0000313" key="5">
    <source>
        <dbReference type="Proteomes" id="UP001630127"/>
    </source>
</evidence>
<dbReference type="EMBL" id="JBJUIK010000017">
    <property type="protein sequence ID" value="KAL3498711.1"/>
    <property type="molecule type" value="Genomic_DNA"/>
</dbReference>
<accession>A0ABD2XTN7</accession>
<keyword evidence="5" id="KW-1185">Reference proteome</keyword>
<reference evidence="4 5" key="1">
    <citation type="submission" date="2024-11" db="EMBL/GenBank/DDBJ databases">
        <title>A near-complete genome assembly of Cinchona calisaya.</title>
        <authorList>
            <person name="Lian D.C."/>
            <person name="Zhao X.W."/>
            <person name="Wei L."/>
        </authorList>
    </citation>
    <scope>NUCLEOTIDE SEQUENCE [LARGE SCALE GENOMIC DNA]</scope>
    <source>
        <tissue evidence="4">Nenye</tissue>
    </source>
</reference>
<name>A0ABD2XTN7_9GENT</name>
<feature type="coiled-coil region" evidence="1">
    <location>
        <begin position="131"/>
        <end position="179"/>
    </location>
</feature>
<keyword evidence="1" id="KW-0175">Coiled coil</keyword>
<feature type="region of interest" description="Disordered" evidence="2">
    <location>
        <begin position="1"/>
        <end position="86"/>
    </location>
</feature>
<evidence type="ECO:0000256" key="1">
    <source>
        <dbReference type="SAM" id="Coils"/>
    </source>
</evidence>
<proteinExistence type="predicted"/>
<dbReference type="InterPro" id="IPR042316">
    <property type="entry name" value="IRKI-like"/>
</dbReference>
<dbReference type="PANTHER" id="PTHR31029:SF4">
    <property type="entry name" value="CYCLIN-DEPENDENT KINASE-LIKE PROTEIN"/>
    <property type="match status" value="1"/>
</dbReference>
<comment type="caution">
    <text evidence="4">The sequence shown here is derived from an EMBL/GenBank/DDBJ whole genome shotgun (WGS) entry which is preliminary data.</text>
</comment>